<dbReference type="SUPFAM" id="SSF54001">
    <property type="entry name" value="Cysteine proteinases"/>
    <property type="match status" value="1"/>
</dbReference>
<protein>
    <submittedName>
        <fullName evidence="2">Transglutaminase domain-containing protein</fullName>
    </submittedName>
</protein>
<organism evidence="2 3">
    <name type="scientific">Ramlibacter aquaticus</name>
    <dbReference type="NCBI Taxonomy" id="2780094"/>
    <lineage>
        <taxon>Bacteria</taxon>
        <taxon>Pseudomonadati</taxon>
        <taxon>Pseudomonadota</taxon>
        <taxon>Betaproteobacteria</taxon>
        <taxon>Burkholderiales</taxon>
        <taxon>Comamonadaceae</taxon>
        <taxon>Ramlibacter</taxon>
    </lineage>
</organism>
<comment type="caution">
    <text evidence="2">The sequence shown here is derived from an EMBL/GenBank/DDBJ whole genome shotgun (WGS) entry which is preliminary data.</text>
</comment>
<dbReference type="PANTHER" id="PTHR33490">
    <property type="entry name" value="BLR5614 PROTEIN-RELATED"/>
    <property type="match status" value="1"/>
</dbReference>
<dbReference type="PANTHER" id="PTHR33490:SF3">
    <property type="entry name" value="CONSERVED INTEGRAL MEMBRANE PROTEIN"/>
    <property type="match status" value="1"/>
</dbReference>
<keyword evidence="3" id="KW-1185">Reference proteome</keyword>
<dbReference type="InterPro" id="IPR002931">
    <property type="entry name" value="Transglutaminase-like"/>
</dbReference>
<dbReference type="SMART" id="SM00460">
    <property type="entry name" value="TGc"/>
    <property type="match status" value="1"/>
</dbReference>
<dbReference type="Proteomes" id="UP000715965">
    <property type="component" value="Unassembled WGS sequence"/>
</dbReference>
<name>A0ABR9SC27_9BURK</name>
<evidence type="ECO:0000259" key="1">
    <source>
        <dbReference type="SMART" id="SM00460"/>
    </source>
</evidence>
<reference evidence="2 3" key="1">
    <citation type="submission" date="2020-10" db="EMBL/GenBank/DDBJ databases">
        <title>Draft genome of Ramlibacter aquaticus LMG 30558.</title>
        <authorList>
            <person name="Props R."/>
        </authorList>
    </citation>
    <scope>NUCLEOTIDE SEQUENCE [LARGE SCALE GENOMIC DNA]</scope>
    <source>
        <strain evidence="2 3">LMG 30558</strain>
    </source>
</reference>
<accession>A0ABR9SC27</accession>
<dbReference type="EMBL" id="JADDOJ010000012">
    <property type="protein sequence ID" value="MBE7939856.1"/>
    <property type="molecule type" value="Genomic_DNA"/>
</dbReference>
<gene>
    <name evidence="2" type="ORF">IM725_04620</name>
</gene>
<feature type="domain" description="Transglutaminase-like" evidence="1">
    <location>
        <begin position="75"/>
        <end position="149"/>
    </location>
</feature>
<evidence type="ECO:0000313" key="2">
    <source>
        <dbReference type="EMBL" id="MBE7939856.1"/>
    </source>
</evidence>
<dbReference type="Gene3D" id="3.10.620.30">
    <property type="match status" value="1"/>
</dbReference>
<proteinExistence type="predicted"/>
<evidence type="ECO:0000313" key="3">
    <source>
        <dbReference type="Proteomes" id="UP000715965"/>
    </source>
</evidence>
<dbReference type="Pfam" id="PF01841">
    <property type="entry name" value="Transglut_core"/>
    <property type="match status" value="1"/>
</dbReference>
<sequence>MQRDPISIIDAETAPSWLGETRQLDITHPKVHITAQKLTQALQTFRERAVAIHDFVRRMPFAAIPDPGSITASEVLRRGGGDCHTKGLVFVALCRAAGFPARLMFVEVRTNFLRGVLSHGPQSMPHAVGQVFVDGHWHSTDGYVVDPLLFAQAKRQLRLHGLDSGWGIVNDAQPQWEGEKPCFQQFRSRDIRKTYGVFHDVAHFQAHHEQAGQGWSHGILYAIGARVLNRRVAQVRRLPADTWRRAPAGVQGGAGVTLPL</sequence>
<dbReference type="InterPro" id="IPR038765">
    <property type="entry name" value="Papain-like_cys_pep_sf"/>
</dbReference>
<dbReference type="RefSeq" id="WP_193779402.1">
    <property type="nucleotide sequence ID" value="NZ_JADDOJ010000012.1"/>
</dbReference>